<sequence length="68" mass="7930">MESFQRESVRKYILSFNVHEEFGRAHYSSNHTLAVRTYLQSDLSWLNVPQAKQTIKQERALASCNSAR</sequence>
<evidence type="ECO:0000313" key="2">
    <source>
        <dbReference type="Proteomes" id="UP001164929"/>
    </source>
</evidence>
<comment type="caution">
    <text evidence="1">The sequence shown here is derived from an EMBL/GenBank/DDBJ whole genome shotgun (WGS) entry which is preliminary data.</text>
</comment>
<organism evidence="1 2">
    <name type="scientific">Populus alba x Populus x berolinensis</name>
    <dbReference type="NCBI Taxonomy" id="444605"/>
    <lineage>
        <taxon>Eukaryota</taxon>
        <taxon>Viridiplantae</taxon>
        <taxon>Streptophyta</taxon>
        <taxon>Embryophyta</taxon>
        <taxon>Tracheophyta</taxon>
        <taxon>Spermatophyta</taxon>
        <taxon>Magnoliopsida</taxon>
        <taxon>eudicotyledons</taxon>
        <taxon>Gunneridae</taxon>
        <taxon>Pentapetalae</taxon>
        <taxon>rosids</taxon>
        <taxon>fabids</taxon>
        <taxon>Malpighiales</taxon>
        <taxon>Salicaceae</taxon>
        <taxon>Saliceae</taxon>
        <taxon>Populus</taxon>
    </lineage>
</organism>
<gene>
    <name evidence="1" type="ORF">NC653_026265</name>
</gene>
<dbReference type="Proteomes" id="UP001164929">
    <property type="component" value="Chromosome 10"/>
</dbReference>
<keyword evidence="2" id="KW-1185">Reference proteome</keyword>
<protein>
    <submittedName>
        <fullName evidence="1">Uncharacterized protein</fullName>
    </submittedName>
</protein>
<accession>A0AAD6Q8Z7</accession>
<proteinExistence type="predicted"/>
<name>A0AAD6Q8Z7_9ROSI</name>
<evidence type="ECO:0000313" key="1">
    <source>
        <dbReference type="EMBL" id="KAJ6983406.1"/>
    </source>
</evidence>
<dbReference type="AlphaFoldDB" id="A0AAD6Q8Z7"/>
<dbReference type="EMBL" id="JAQIZT010000010">
    <property type="protein sequence ID" value="KAJ6983406.1"/>
    <property type="molecule type" value="Genomic_DNA"/>
</dbReference>
<reference evidence="1" key="1">
    <citation type="journal article" date="2023" name="Mol. Ecol. Resour.">
        <title>Chromosome-level genome assembly of a triploid poplar Populus alba 'Berolinensis'.</title>
        <authorList>
            <person name="Chen S."/>
            <person name="Yu Y."/>
            <person name="Wang X."/>
            <person name="Wang S."/>
            <person name="Zhang T."/>
            <person name="Zhou Y."/>
            <person name="He R."/>
            <person name="Meng N."/>
            <person name="Wang Y."/>
            <person name="Liu W."/>
            <person name="Liu Z."/>
            <person name="Liu J."/>
            <person name="Guo Q."/>
            <person name="Huang H."/>
            <person name="Sederoff R.R."/>
            <person name="Wang G."/>
            <person name="Qu G."/>
            <person name="Chen S."/>
        </authorList>
    </citation>
    <scope>NUCLEOTIDE SEQUENCE</scope>
    <source>
        <strain evidence="1">SC-2020</strain>
    </source>
</reference>